<dbReference type="Proteomes" id="UP000823399">
    <property type="component" value="Unassembled WGS sequence"/>
</dbReference>
<proteinExistence type="predicted"/>
<dbReference type="RefSeq" id="XP_041286433.1">
    <property type="nucleotide sequence ID" value="XM_041442397.1"/>
</dbReference>
<evidence type="ECO:0000256" key="1">
    <source>
        <dbReference type="SAM" id="MobiDB-lite"/>
    </source>
</evidence>
<evidence type="ECO:0000313" key="2">
    <source>
        <dbReference type="EMBL" id="KAG2091176.1"/>
    </source>
</evidence>
<protein>
    <submittedName>
        <fullName evidence="2">Uncharacterized protein</fullName>
    </submittedName>
</protein>
<gene>
    <name evidence="2" type="ORF">F5147DRAFT_780056</name>
</gene>
<organism evidence="2 3">
    <name type="scientific">Suillus discolor</name>
    <dbReference type="NCBI Taxonomy" id="1912936"/>
    <lineage>
        <taxon>Eukaryota</taxon>
        <taxon>Fungi</taxon>
        <taxon>Dikarya</taxon>
        <taxon>Basidiomycota</taxon>
        <taxon>Agaricomycotina</taxon>
        <taxon>Agaricomycetes</taxon>
        <taxon>Agaricomycetidae</taxon>
        <taxon>Boletales</taxon>
        <taxon>Suillineae</taxon>
        <taxon>Suillaceae</taxon>
        <taxon>Suillus</taxon>
    </lineage>
</organism>
<dbReference type="EMBL" id="JABBWM010000098">
    <property type="protein sequence ID" value="KAG2091176.1"/>
    <property type="molecule type" value="Genomic_DNA"/>
</dbReference>
<comment type="caution">
    <text evidence="2">The sequence shown here is derived from an EMBL/GenBank/DDBJ whole genome shotgun (WGS) entry which is preliminary data.</text>
</comment>
<reference evidence="2" key="1">
    <citation type="journal article" date="2020" name="New Phytol.">
        <title>Comparative genomics reveals dynamic genome evolution in host specialist ectomycorrhizal fungi.</title>
        <authorList>
            <person name="Lofgren L.A."/>
            <person name="Nguyen N.H."/>
            <person name="Vilgalys R."/>
            <person name="Ruytinx J."/>
            <person name="Liao H.L."/>
            <person name="Branco S."/>
            <person name="Kuo A."/>
            <person name="LaButti K."/>
            <person name="Lipzen A."/>
            <person name="Andreopoulos W."/>
            <person name="Pangilinan J."/>
            <person name="Riley R."/>
            <person name="Hundley H."/>
            <person name="Na H."/>
            <person name="Barry K."/>
            <person name="Grigoriev I.V."/>
            <person name="Stajich J.E."/>
            <person name="Kennedy P.G."/>
        </authorList>
    </citation>
    <scope>NUCLEOTIDE SEQUENCE</scope>
    <source>
        <strain evidence="2">FC423</strain>
    </source>
</reference>
<feature type="region of interest" description="Disordered" evidence="1">
    <location>
        <begin position="180"/>
        <end position="203"/>
    </location>
</feature>
<accession>A0A9P7JMN4</accession>
<dbReference type="GeneID" id="64704656"/>
<evidence type="ECO:0000313" key="3">
    <source>
        <dbReference type="Proteomes" id="UP000823399"/>
    </source>
</evidence>
<keyword evidence="3" id="KW-1185">Reference proteome</keyword>
<name>A0A9P7JMN4_9AGAM</name>
<sequence>MSTPAQSSLADLKASTAQLVGIIASARHIPAGSVDVHLALMKQVTTLLADIIRAHEKGEYIPGIVVSCSKELMRVHSMTPRALPNWHSISHDDPQVARHAWRKQVCAWEALGDNSCTLPVVPNVSTGQLTVNLPSTPVPSPAPVPSSASVIPSPPVVASNVAGPSSKTYPKFRWRGARARTPNKLRDSQANQADCYGGGMMKT</sequence>
<dbReference type="OrthoDB" id="2690142at2759"/>
<dbReference type="AlphaFoldDB" id="A0A9P7JMN4"/>